<keyword evidence="10" id="KW-1185">Reference proteome</keyword>
<feature type="domain" description="ABC transmembrane type-1" evidence="8">
    <location>
        <begin position="95"/>
        <end position="287"/>
    </location>
</feature>
<dbReference type="STRING" id="1688.BCUN_1072"/>
<feature type="transmembrane region" description="Helical" evidence="7">
    <location>
        <begin position="207"/>
        <end position="230"/>
    </location>
</feature>
<dbReference type="PROSITE" id="PS50928">
    <property type="entry name" value="ABC_TM1"/>
    <property type="match status" value="1"/>
</dbReference>
<dbReference type="eggNOG" id="COG0395">
    <property type="taxonomic scope" value="Bacteria"/>
</dbReference>
<name>A0A087B2Q6_9BIFI</name>
<dbReference type="InterPro" id="IPR000515">
    <property type="entry name" value="MetI-like"/>
</dbReference>
<evidence type="ECO:0000256" key="4">
    <source>
        <dbReference type="ARBA" id="ARBA00022692"/>
    </source>
</evidence>
<dbReference type="Proteomes" id="UP000029067">
    <property type="component" value="Unassembled WGS sequence"/>
</dbReference>
<dbReference type="InterPro" id="IPR035906">
    <property type="entry name" value="MetI-like_sf"/>
</dbReference>
<evidence type="ECO:0000256" key="1">
    <source>
        <dbReference type="ARBA" id="ARBA00004651"/>
    </source>
</evidence>
<evidence type="ECO:0000256" key="6">
    <source>
        <dbReference type="ARBA" id="ARBA00023136"/>
    </source>
</evidence>
<evidence type="ECO:0000256" key="3">
    <source>
        <dbReference type="ARBA" id="ARBA00022475"/>
    </source>
</evidence>
<keyword evidence="2 7" id="KW-0813">Transport</keyword>
<keyword evidence="4 7" id="KW-0812">Transmembrane</keyword>
<sequence length="302" mass="34147">MSMTRSHRRKAAAPKELLAPVRRPSSRLARLAYYILMVASSLLMLYPIIWMVFSSFKPTDQVFSTAGQLIPRQWTLANYTNGMKGFSGVPFWRFLVNSLIISALATVGTVLSSAIVAYALSRLRFRGRKLLFVLVLGTMMLPAQVLLVPQYLWYERLGWTNSYLPLIVPYWFAIQGFFVYLFMSFMNDIPRSFDEAAKLDGCSYYGIFFRVILPLVKPAVVTATIFSFMWRWDDFLSALMYVSDTEWYPASLALKLFTDPGTTSDYGAMIAMCCVSLVPSILIFAVFQKQLVQGSTSSGIKG</sequence>
<keyword evidence="3" id="KW-1003">Cell membrane</keyword>
<organism evidence="9 10">
    <name type="scientific">Bifidobacterium cuniculi</name>
    <dbReference type="NCBI Taxonomy" id="1688"/>
    <lineage>
        <taxon>Bacteria</taxon>
        <taxon>Bacillati</taxon>
        <taxon>Actinomycetota</taxon>
        <taxon>Actinomycetes</taxon>
        <taxon>Bifidobacteriales</taxon>
        <taxon>Bifidobacteriaceae</taxon>
        <taxon>Bifidobacterium</taxon>
    </lineage>
</organism>
<gene>
    <name evidence="9" type="ORF">BCUN_1072</name>
</gene>
<feature type="transmembrane region" description="Helical" evidence="7">
    <location>
        <begin position="31"/>
        <end position="53"/>
    </location>
</feature>
<evidence type="ECO:0000256" key="7">
    <source>
        <dbReference type="RuleBase" id="RU363032"/>
    </source>
</evidence>
<dbReference type="PANTHER" id="PTHR43744:SF6">
    <property type="entry name" value="ABC TRANSPORTER PERMEASE PROTEIN YESQ-RELATED"/>
    <property type="match status" value="1"/>
</dbReference>
<dbReference type="GO" id="GO:0005886">
    <property type="term" value="C:plasma membrane"/>
    <property type="evidence" value="ECO:0007669"/>
    <property type="project" value="UniProtKB-SubCell"/>
</dbReference>
<evidence type="ECO:0000259" key="8">
    <source>
        <dbReference type="PROSITE" id="PS50928"/>
    </source>
</evidence>
<comment type="similarity">
    <text evidence="7">Belongs to the binding-protein-dependent transport system permease family.</text>
</comment>
<protein>
    <submittedName>
        <fullName evidence="9">ABC transporter, permease protein, probably Saturated and unsaturated oligogalacturonide transporter</fullName>
    </submittedName>
</protein>
<dbReference type="Pfam" id="PF00528">
    <property type="entry name" value="BPD_transp_1"/>
    <property type="match status" value="1"/>
</dbReference>
<feature type="transmembrane region" description="Helical" evidence="7">
    <location>
        <begin position="166"/>
        <end position="186"/>
    </location>
</feature>
<dbReference type="PANTHER" id="PTHR43744">
    <property type="entry name" value="ABC TRANSPORTER PERMEASE PROTEIN MG189-RELATED-RELATED"/>
    <property type="match status" value="1"/>
</dbReference>
<evidence type="ECO:0000313" key="10">
    <source>
        <dbReference type="Proteomes" id="UP000029067"/>
    </source>
</evidence>
<keyword evidence="6 7" id="KW-0472">Membrane</keyword>
<evidence type="ECO:0000256" key="5">
    <source>
        <dbReference type="ARBA" id="ARBA00022989"/>
    </source>
</evidence>
<proteinExistence type="inferred from homology"/>
<keyword evidence="5 7" id="KW-1133">Transmembrane helix</keyword>
<evidence type="ECO:0000313" key="9">
    <source>
        <dbReference type="EMBL" id="KFI65306.1"/>
    </source>
</evidence>
<dbReference type="AlphaFoldDB" id="A0A087B2Q6"/>
<feature type="transmembrane region" description="Helical" evidence="7">
    <location>
        <begin position="94"/>
        <end position="118"/>
    </location>
</feature>
<dbReference type="Gene3D" id="1.10.3720.10">
    <property type="entry name" value="MetI-like"/>
    <property type="match status" value="1"/>
</dbReference>
<comment type="caution">
    <text evidence="9">The sequence shown here is derived from an EMBL/GenBank/DDBJ whole genome shotgun (WGS) entry which is preliminary data.</text>
</comment>
<reference evidence="9 10" key="1">
    <citation type="submission" date="2014-03" db="EMBL/GenBank/DDBJ databases">
        <title>Genomics of Bifidobacteria.</title>
        <authorList>
            <person name="Ventura M."/>
            <person name="Milani C."/>
            <person name="Lugli G.A."/>
        </authorList>
    </citation>
    <scope>NUCLEOTIDE SEQUENCE [LARGE SCALE GENOMIC DNA]</scope>
    <source>
        <strain evidence="9 10">LMG 10738</strain>
    </source>
</reference>
<dbReference type="CDD" id="cd06261">
    <property type="entry name" value="TM_PBP2"/>
    <property type="match status" value="1"/>
</dbReference>
<accession>A0A087B2Q6</accession>
<feature type="transmembrane region" description="Helical" evidence="7">
    <location>
        <begin position="266"/>
        <end position="287"/>
    </location>
</feature>
<evidence type="ECO:0000256" key="2">
    <source>
        <dbReference type="ARBA" id="ARBA00022448"/>
    </source>
</evidence>
<feature type="transmembrane region" description="Helical" evidence="7">
    <location>
        <begin position="130"/>
        <end position="154"/>
    </location>
</feature>
<dbReference type="EMBL" id="JGYV01000002">
    <property type="protein sequence ID" value="KFI65306.1"/>
    <property type="molecule type" value="Genomic_DNA"/>
</dbReference>
<dbReference type="SUPFAM" id="SSF161098">
    <property type="entry name" value="MetI-like"/>
    <property type="match status" value="1"/>
</dbReference>
<comment type="subcellular location">
    <subcellularLocation>
        <location evidence="1 7">Cell membrane</location>
        <topology evidence="1 7">Multi-pass membrane protein</topology>
    </subcellularLocation>
</comment>
<dbReference type="GO" id="GO:0055085">
    <property type="term" value="P:transmembrane transport"/>
    <property type="evidence" value="ECO:0007669"/>
    <property type="project" value="InterPro"/>
</dbReference>